<evidence type="ECO:0000256" key="5">
    <source>
        <dbReference type="ARBA" id="ARBA00022692"/>
    </source>
</evidence>
<comment type="caution">
    <text evidence="10">Lacks conserved residue(s) required for the propagation of feature annotation.</text>
</comment>
<dbReference type="PATRIC" id="fig|1608419.3.peg.1846"/>
<reference evidence="12 13" key="1">
    <citation type="submission" date="2015-02" db="EMBL/GenBank/DDBJ databases">
        <authorList>
            <person name="Slaby B."/>
            <person name="Hentschel U."/>
        </authorList>
    </citation>
    <scope>NUCLEOTIDE SEQUENCE [LARGE SCALE GENOMIC DNA]</scope>
    <source>
        <strain evidence="12">15L</strain>
    </source>
</reference>
<evidence type="ECO:0000256" key="2">
    <source>
        <dbReference type="ARBA" id="ARBA00008445"/>
    </source>
</evidence>
<keyword evidence="3 10" id="KW-0813">Transport</keyword>
<evidence type="ECO:0000256" key="6">
    <source>
        <dbReference type="ARBA" id="ARBA00022927"/>
    </source>
</evidence>
<evidence type="ECO:0000256" key="4">
    <source>
        <dbReference type="ARBA" id="ARBA00022475"/>
    </source>
</evidence>
<evidence type="ECO:0000256" key="7">
    <source>
        <dbReference type="ARBA" id="ARBA00022989"/>
    </source>
</evidence>
<dbReference type="PANTHER" id="PTHR34182">
    <property type="entry name" value="PROTEIN-EXPORT MEMBRANE PROTEIN SECG"/>
    <property type="match status" value="1"/>
</dbReference>
<proteinExistence type="inferred from homology"/>
<evidence type="ECO:0000313" key="13">
    <source>
        <dbReference type="Proteomes" id="UP000035037"/>
    </source>
</evidence>
<gene>
    <name evidence="12" type="ORF">TQ37_02240</name>
</gene>
<keyword evidence="5 10" id="KW-0812">Transmembrane</keyword>
<protein>
    <recommendedName>
        <fullName evidence="10">Protein-export membrane protein SecG</fullName>
    </recommendedName>
</protein>
<sequence length="116" mass="12137">MLHSFALIIWLVTGVLLIVTVLFHSPKGDGMGGMAVGAAAGMFSSTRSAESTLNRVTWMLVTVFLLLAVLLSAGWLQFDGQQGGVSPVVTPTPSSQVDPVDMDMAPPATPEETPVP</sequence>
<accession>A0A0G8AXJ6</accession>
<evidence type="ECO:0000256" key="10">
    <source>
        <dbReference type="RuleBase" id="RU365087"/>
    </source>
</evidence>
<dbReference type="EMBL" id="JYFQ01000050">
    <property type="protein sequence ID" value="KKZ14092.1"/>
    <property type="molecule type" value="Genomic_DNA"/>
</dbReference>
<dbReference type="NCBIfam" id="TIGR00810">
    <property type="entry name" value="secG"/>
    <property type="match status" value="1"/>
</dbReference>
<organism evidence="12 13">
    <name type="scientific">Candidatus Synechococcus spongiarum 15L</name>
    <dbReference type="NCBI Taxonomy" id="1608419"/>
    <lineage>
        <taxon>Bacteria</taxon>
        <taxon>Bacillati</taxon>
        <taxon>Cyanobacteriota</taxon>
        <taxon>Cyanophyceae</taxon>
        <taxon>Synechococcales</taxon>
        <taxon>Synechococcaceae</taxon>
        <taxon>Synechococcus</taxon>
    </lineage>
</organism>
<dbReference type="Proteomes" id="UP000035037">
    <property type="component" value="Unassembled WGS sequence"/>
</dbReference>
<keyword evidence="9 10" id="KW-0472">Membrane</keyword>
<dbReference type="GO" id="GO:0009306">
    <property type="term" value="P:protein secretion"/>
    <property type="evidence" value="ECO:0007669"/>
    <property type="project" value="UniProtKB-UniRule"/>
</dbReference>
<comment type="subcellular location">
    <subcellularLocation>
        <location evidence="1 10">Cell membrane</location>
        <topology evidence="1 10">Multi-pass membrane protein</topology>
    </subcellularLocation>
</comment>
<evidence type="ECO:0000256" key="3">
    <source>
        <dbReference type="ARBA" id="ARBA00022448"/>
    </source>
</evidence>
<comment type="function">
    <text evidence="10">Involved in protein export. Participates in an early event of protein translocation.</text>
</comment>
<dbReference type="PANTHER" id="PTHR34182:SF1">
    <property type="entry name" value="PROTEIN-EXPORT MEMBRANE PROTEIN SECG"/>
    <property type="match status" value="1"/>
</dbReference>
<dbReference type="Pfam" id="PF03840">
    <property type="entry name" value="SecG"/>
    <property type="match status" value="1"/>
</dbReference>
<dbReference type="GO" id="GO:0005886">
    <property type="term" value="C:plasma membrane"/>
    <property type="evidence" value="ECO:0007669"/>
    <property type="project" value="UniProtKB-SubCell"/>
</dbReference>
<keyword evidence="7 10" id="KW-1133">Transmembrane helix</keyword>
<keyword evidence="4 10" id="KW-1003">Cell membrane</keyword>
<evidence type="ECO:0000256" key="11">
    <source>
        <dbReference type="SAM" id="MobiDB-lite"/>
    </source>
</evidence>
<evidence type="ECO:0000256" key="9">
    <source>
        <dbReference type="ARBA" id="ARBA00023136"/>
    </source>
</evidence>
<reference evidence="12 13" key="2">
    <citation type="submission" date="2015-05" db="EMBL/GenBank/DDBJ databases">
        <title>Lifestyle Evolution in Cyanobacterial Symbionts of Sponges.</title>
        <authorList>
            <person name="Burgsdorf I."/>
            <person name="Slaby B.M."/>
            <person name="Handley K.M."/>
            <person name="Haber M."/>
            <person name="Blom J."/>
            <person name="Marshall C.W."/>
            <person name="Gilbert J.A."/>
            <person name="Hentschel U."/>
            <person name="Steindler L."/>
        </authorList>
    </citation>
    <scope>NUCLEOTIDE SEQUENCE [LARGE SCALE GENOMIC DNA]</scope>
    <source>
        <strain evidence="12">15L</strain>
    </source>
</reference>
<keyword evidence="6 10" id="KW-0653">Protein transport</keyword>
<dbReference type="GO" id="GO:0065002">
    <property type="term" value="P:intracellular protein transmembrane transport"/>
    <property type="evidence" value="ECO:0007669"/>
    <property type="project" value="TreeGrafter"/>
</dbReference>
<comment type="similarity">
    <text evidence="2 10">Belongs to the SecG family.</text>
</comment>
<keyword evidence="8 10" id="KW-0811">Translocation</keyword>
<feature type="compositionally biased region" description="Pro residues" evidence="11">
    <location>
        <begin position="107"/>
        <end position="116"/>
    </location>
</feature>
<feature type="transmembrane region" description="Helical" evidence="10">
    <location>
        <begin position="56"/>
        <end position="76"/>
    </location>
</feature>
<dbReference type="InterPro" id="IPR004692">
    <property type="entry name" value="SecG"/>
</dbReference>
<name>A0A0G8AXJ6_9SYNE</name>
<dbReference type="AlphaFoldDB" id="A0A0G8AXJ6"/>
<dbReference type="GO" id="GO:0015450">
    <property type="term" value="F:protein-transporting ATPase activity"/>
    <property type="evidence" value="ECO:0007669"/>
    <property type="project" value="UniProtKB-UniRule"/>
</dbReference>
<evidence type="ECO:0000256" key="1">
    <source>
        <dbReference type="ARBA" id="ARBA00004651"/>
    </source>
</evidence>
<evidence type="ECO:0000256" key="8">
    <source>
        <dbReference type="ARBA" id="ARBA00023010"/>
    </source>
</evidence>
<dbReference type="STRING" id="431041.FLM9_1240"/>
<evidence type="ECO:0000313" key="12">
    <source>
        <dbReference type="EMBL" id="KKZ14092.1"/>
    </source>
</evidence>
<dbReference type="GO" id="GO:0043952">
    <property type="term" value="P:protein transport by the Sec complex"/>
    <property type="evidence" value="ECO:0007669"/>
    <property type="project" value="TreeGrafter"/>
</dbReference>
<comment type="caution">
    <text evidence="12">The sequence shown here is derived from an EMBL/GenBank/DDBJ whole genome shotgun (WGS) entry which is preliminary data.</text>
</comment>
<feature type="region of interest" description="Disordered" evidence="11">
    <location>
        <begin position="83"/>
        <end position="116"/>
    </location>
</feature>